<protein>
    <recommendedName>
        <fullName evidence="3">Protein ImuA</fullName>
    </recommendedName>
</protein>
<dbReference type="InterPro" id="IPR017026">
    <property type="entry name" value="ImuA"/>
</dbReference>
<reference evidence="1" key="2">
    <citation type="submission" date="2023-01" db="EMBL/GenBank/DDBJ databases">
        <authorList>
            <person name="Sun Q."/>
            <person name="Evtushenko L."/>
        </authorList>
    </citation>
    <scope>NUCLEOTIDE SEQUENCE</scope>
    <source>
        <strain evidence="1">VKM B-2484</strain>
    </source>
</reference>
<dbReference type="Proteomes" id="UP001143370">
    <property type="component" value="Unassembled WGS sequence"/>
</dbReference>
<dbReference type="AlphaFoldDB" id="A0A9W6JEM4"/>
<proteinExistence type="predicted"/>
<sequence length="281" mass="28834">MDPIRDVAALRQMLAGLEAARLPGVEPSFSLGAAGPAAGGVCLARGALHEVQAACSADLPAAAGFALALALRALQTADAGERRPLLWVRQDLAEAEFGRLDAPGIAALGLDPARLLVVRARDGAEVLRAAGDAVRCAGLGALLIETWGTPKALDLTATRRLALRAASSGVTSFLLHMAAQAAPTAVATRWRVAPAASAPLEGDAPGAPSFHATLLRHRGGAGGVRPVEGGDWKLEWDHEACTFRDLDPLPRAVVPVPAGRPDGAGAQEARRGEVVALRRAG</sequence>
<dbReference type="InterPro" id="IPR027417">
    <property type="entry name" value="P-loop_NTPase"/>
</dbReference>
<organism evidence="1 2">
    <name type="scientific">Ancylobacter dichloromethanicus</name>
    <dbReference type="NCBI Taxonomy" id="518825"/>
    <lineage>
        <taxon>Bacteria</taxon>
        <taxon>Pseudomonadati</taxon>
        <taxon>Pseudomonadota</taxon>
        <taxon>Alphaproteobacteria</taxon>
        <taxon>Hyphomicrobiales</taxon>
        <taxon>Xanthobacteraceae</taxon>
        <taxon>Ancylobacter</taxon>
    </lineage>
</organism>
<reference evidence="1" key="1">
    <citation type="journal article" date="2014" name="Int. J. Syst. Evol. Microbiol.">
        <title>Complete genome sequence of Corynebacterium casei LMG S-19264T (=DSM 44701T), isolated from a smear-ripened cheese.</title>
        <authorList>
            <consortium name="US DOE Joint Genome Institute (JGI-PGF)"/>
            <person name="Walter F."/>
            <person name="Albersmeier A."/>
            <person name="Kalinowski J."/>
            <person name="Ruckert C."/>
        </authorList>
    </citation>
    <scope>NUCLEOTIDE SEQUENCE</scope>
    <source>
        <strain evidence="1">VKM B-2484</strain>
    </source>
</reference>
<gene>
    <name evidence="1" type="ORF">GCM10017643_44470</name>
</gene>
<dbReference type="RefSeq" id="WP_213370909.1">
    <property type="nucleotide sequence ID" value="NZ_BSFJ01000038.1"/>
</dbReference>
<evidence type="ECO:0008006" key="3">
    <source>
        <dbReference type="Google" id="ProtNLM"/>
    </source>
</evidence>
<evidence type="ECO:0000313" key="1">
    <source>
        <dbReference type="EMBL" id="GLK74329.1"/>
    </source>
</evidence>
<accession>A0A9W6JEM4</accession>
<comment type="caution">
    <text evidence="1">The sequence shown here is derived from an EMBL/GenBank/DDBJ whole genome shotgun (WGS) entry which is preliminary data.</text>
</comment>
<evidence type="ECO:0000313" key="2">
    <source>
        <dbReference type="Proteomes" id="UP001143370"/>
    </source>
</evidence>
<dbReference type="SUPFAM" id="SSF52540">
    <property type="entry name" value="P-loop containing nucleoside triphosphate hydrolases"/>
    <property type="match status" value="1"/>
</dbReference>
<dbReference type="Gene3D" id="3.40.50.300">
    <property type="entry name" value="P-loop containing nucleotide triphosphate hydrolases"/>
    <property type="match status" value="1"/>
</dbReference>
<dbReference type="PIRSF" id="PIRSF034285">
    <property type="entry name" value="UCP034285"/>
    <property type="match status" value="1"/>
</dbReference>
<dbReference type="EMBL" id="BSFJ01000038">
    <property type="protein sequence ID" value="GLK74329.1"/>
    <property type="molecule type" value="Genomic_DNA"/>
</dbReference>
<name>A0A9W6JEM4_9HYPH</name>
<keyword evidence="2" id="KW-1185">Reference proteome</keyword>